<dbReference type="PROSITE" id="PS51257">
    <property type="entry name" value="PROKAR_LIPOPROTEIN"/>
    <property type="match status" value="1"/>
</dbReference>
<reference evidence="6 7" key="1">
    <citation type="submission" date="2016-12" db="EMBL/GenBank/DDBJ databases">
        <title>Study of bacterial adaptation to deep sea.</title>
        <authorList>
            <person name="Song J."/>
            <person name="Yoshizawa S."/>
            <person name="Kogure K."/>
        </authorList>
    </citation>
    <scope>NUCLEOTIDE SEQUENCE [LARGE SCALE GENOMIC DNA]</scope>
    <source>
        <strain evidence="6 7">SAORIC-165</strain>
    </source>
</reference>
<protein>
    <recommendedName>
        <fullName evidence="5">Solute-binding protein family 5 domain-containing protein</fullName>
    </recommendedName>
</protein>
<sequence length="658" mass="74760">MTATLKVFRQRPPAMRSITFTLLLLSGLLTLTSCQDETPIERANREGILLIGNGDEPKGIDPHLVSGVIEGNIIRAIFEGLCVDHPEKNAECLPGVAESWESNEDFTQWTFNLRTNALWSDGVPITAEDFIFSYHRILSPNLGAKYAEMLYYLSNAKEYNQDHKGYIFFKADPKSPLDWQLIKDCNFTGNDKIDISSFKDTAKNDFSSLSSEQKQLYVNHKGLNRISLKQLKTIQDGSIKFDWPTSVTAAEREVIIARLMQHAEAGSPDLWDLAHVGVTAKTPLTLVINLRGPIPFLPEITKHYTWFPVPKHTILKFGTIDTPNTGWTRVGNIVSNGAFVLNSWRFNHHIEALKNPNYWDSSTVKLNGIRYLPVKNAYTEARMFYDSQLHKTYTLPPEMIIHSRKVRPEALRQEPYVGVYFLRLNTTRKPLENQKVRLALSAAIDRRLIIDNLLQGGQTPAHGLVPQTEEYTTPKVIHFDATEAQKLMAEAGFPNGEGFTTDLKILTTPKETSIRMAEALQAMWKQHLGINVRIEQREWGTFLTAQQELDYDIAVGGWIGDFLDPTTFLDMWSKGNGNNNTGWSSTEFEEKLNLAEQNADPSERLEILKEAEAIILNERPILPLYWYTTSYLLHPSVKGWNPLLLDNHPFKFVELESN</sequence>
<dbReference type="InterPro" id="IPR030678">
    <property type="entry name" value="Peptide/Ni-bd"/>
</dbReference>
<dbReference type="FunFam" id="3.10.105.10:FF:000001">
    <property type="entry name" value="Oligopeptide ABC transporter, oligopeptide-binding protein"/>
    <property type="match status" value="1"/>
</dbReference>
<evidence type="ECO:0000259" key="5">
    <source>
        <dbReference type="Pfam" id="PF00496"/>
    </source>
</evidence>
<evidence type="ECO:0000313" key="6">
    <source>
        <dbReference type="EMBL" id="PQJ29680.1"/>
    </source>
</evidence>
<dbReference type="GO" id="GO:0030288">
    <property type="term" value="C:outer membrane-bounded periplasmic space"/>
    <property type="evidence" value="ECO:0007669"/>
    <property type="project" value="UniProtKB-ARBA"/>
</dbReference>
<evidence type="ECO:0000256" key="4">
    <source>
        <dbReference type="ARBA" id="ARBA00022729"/>
    </source>
</evidence>
<keyword evidence="7" id="KW-1185">Reference proteome</keyword>
<evidence type="ECO:0000313" key="7">
    <source>
        <dbReference type="Proteomes" id="UP000239907"/>
    </source>
</evidence>
<dbReference type="AlphaFoldDB" id="A0A2S7U529"/>
<keyword evidence="4" id="KW-0732">Signal</keyword>
<feature type="domain" description="Solute-binding protein family 5" evidence="5">
    <location>
        <begin position="94"/>
        <end position="579"/>
    </location>
</feature>
<dbReference type="GO" id="GO:1904680">
    <property type="term" value="F:peptide transmembrane transporter activity"/>
    <property type="evidence" value="ECO:0007669"/>
    <property type="project" value="TreeGrafter"/>
</dbReference>
<comment type="subcellular location">
    <subcellularLocation>
        <location evidence="1">Cell envelope</location>
    </subcellularLocation>
</comment>
<organism evidence="6 7">
    <name type="scientific">Rubritalea profundi</name>
    <dbReference type="NCBI Taxonomy" id="1658618"/>
    <lineage>
        <taxon>Bacteria</taxon>
        <taxon>Pseudomonadati</taxon>
        <taxon>Verrucomicrobiota</taxon>
        <taxon>Verrucomicrobiia</taxon>
        <taxon>Verrucomicrobiales</taxon>
        <taxon>Rubritaleaceae</taxon>
        <taxon>Rubritalea</taxon>
    </lineage>
</organism>
<dbReference type="Gene3D" id="3.40.190.10">
    <property type="entry name" value="Periplasmic binding protein-like II"/>
    <property type="match status" value="2"/>
</dbReference>
<comment type="caution">
    <text evidence="6">The sequence shown here is derived from an EMBL/GenBank/DDBJ whole genome shotgun (WGS) entry which is preliminary data.</text>
</comment>
<proteinExistence type="inferred from homology"/>
<dbReference type="PANTHER" id="PTHR30290">
    <property type="entry name" value="PERIPLASMIC BINDING COMPONENT OF ABC TRANSPORTER"/>
    <property type="match status" value="1"/>
</dbReference>
<dbReference type="Proteomes" id="UP000239907">
    <property type="component" value="Unassembled WGS sequence"/>
</dbReference>
<dbReference type="SUPFAM" id="SSF53850">
    <property type="entry name" value="Periplasmic binding protein-like II"/>
    <property type="match status" value="1"/>
</dbReference>
<dbReference type="GO" id="GO:0043190">
    <property type="term" value="C:ATP-binding cassette (ABC) transporter complex"/>
    <property type="evidence" value="ECO:0007669"/>
    <property type="project" value="InterPro"/>
</dbReference>
<dbReference type="GO" id="GO:0015833">
    <property type="term" value="P:peptide transport"/>
    <property type="evidence" value="ECO:0007669"/>
    <property type="project" value="TreeGrafter"/>
</dbReference>
<evidence type="ECO:0000256" key="2">
    <source>
        <dbReference type="ARBA" id="ARBA00005695"/>
    </source>
</evidence>
<dbReference type="CDD" id="cd08504">
    <property type="entry name" value="PBP2_OppA"/>
    <property type="match status" value="1"/>
</dbReference>
<dbReference type="PANTHER" id="PTHR30290:SF10">
    <property type="entry name" value="PERIPLASMIC OLIGOPEPTIDE-BINDING PROTEIN-RELATED"/>
    <property type="match status" value="1"/>
</dbReference>
<dbReference type="Gene3D" id="3.10.105.10">
    <property type="entry name" value="Dipeptide-binding Protein, Domain 3"/>
    <property type="match status" value="1"/>
</dbReference>
<dbReference type="Pfam" id="PF00496">
    <property type="entry name" value="SBP_bac_5"/>
    <property type="match status" value="1"/>
</dbReference>
<name>A0A2S7U529_9BACT</name>
<gene>
    <name evidence="6" type="ORF">BSZ32_15070</name>
</gene>
<evidence type="ECO:0000256" key="1">
    <source>
        <dbReference type="ARBA" id="ARBA00004196"/>
    </source>
</evidence>
<keyword evidence="3" id="KW-0813">Transport</keyword>
<dbReference type="OrthoDB" id="137511at2"/>
<evidence type="ECO:0000256" key="3">
    <source>
        <dbReference type="ARBA" id="ARBA00022448"/>
    </source>
</evidence>
<dbReference type="RefSeq" id="WP_105044188.1">
    <property type="nucleotide sequence ID" value="NZ_MQWA01000001.1"/>
</dbReference>
<accession>A0A2S7U529</accession>
<dbReference type="InterPro" id="IPR000914">
    <property type="entry name" value="SBP_5_dom"/>
</dbReference>
<dbReference type="EMBL" id="MQWA01000001">
    <property type="protein sequence ID" value="PQJ29680.1"/>
    <property type="molecule type" value="Genomic_DNA"/>
</dbReference>
<dbReference type="PIRSF" id="PIRSF002741">
    <property type="entry name" value="MppA"/>
    <property type="match status" value="1"/>
</dbReference>
<dbReference type="Gene3D" id="3.90.76.10">
    <property type="entry name" value="Dipeptide-binding Protein, Domain 1"/>
    <property type="match status" value="2"/>
</dbReference>
<comment type="similarity">
    <text evidence="2">Belongs to the bacterial solute-binding protein 5 family.</text>
</comment>
<dbReference type="InterPro" id="IPR039424">
    <property type="entry name" value="SBP_5"/>
</dbReference>